<dbReference type="Proteomes" id="UP000177583">
    <property type="component" value="Unassembled WGS sequence"/>
</dbReference>
<proteinExistence type="predicted"/>
<reference evidence="1 2" key="1">
    <citation type="journal article" date="2016" name="Nat. Commun.">
        <title>Thousands of microbial genomes shed light on interconnected biogeochemical processes in an aquifer system.</title>
        <authorList>
            <person name="Anantharaman K."/>
            <person name="Brown C.T."/>
            <person name="Hug L.A."/>
            <person name="Sharon I."/>
            <person name="Castelle C.J."/>
            <person name="Probst A.J."/>
            <person name="Thomas B.C."/>
            <person name="Singh A."/>
            <person name="Wilkins M.J."/>
            <person name="Karaoz U."/>
            <person name="Brodie E.L."/>
            <person name="Williams K.H."/>
            <person name="Hubbard S.S."/>
            <person name="Banfield J.F."/>
        </authorList>
    </citation>
    <scope>NUCLEOTIDE SEQUENCE [LARGE SCALE GENOMIC DNA]</scope>
</reference>
<comment type="caution">
    <text evidence="1">The sequence shown here is derived from an EMBL/GenBank/DDBJ whole genome shotgun (WGS) entry which is preliminary data.</text>
</comment>
<evidence type="ECO:0000313" key="2">
    <source>
        <dbReference type="Proteomes" id="UP000177583"/>
    </source>
</evidence>
<gene>
    <name evidence="1" type="ORF">A2557_08675</name>
</gene>
<dbReference type="EMBL" id="MFNF01000001">
    <property type="protein sequence ID" value="OGH05036.1"/>
    <property type="molecule type" value="Genomic_DNA"/>
</dbReference>
<dbReference type="AlphaFoldDB" id="A0A1F6H3X6"/>
<organism evidence="1 2">
    <name type="scientific">Candidatus Lambdaproteobacteria bacterium RIFOXYD2_FULL_56_26</name>
    <dbReference type="NCBI Taxonomy" id="1817773"/>
    <lineage>
        <taxon>Bacteria</taxon>
        <taxon>Pseudomonadati</taxon>
        <taxon>Pseudomonadota</taxon>
        <taxon>Candidatus Lambdaproteobacteria</taxon>
    </lineage>
</organism>
<sequence>MLPQWFKPKKLSSVAPLPAKSEINLPAGLIPVLYAGVDPRTLQLNSARDFLSHLQFDNLAGIDFTELGQPAAPFQRSLRAGVLSWSDKGLVIVMRKTSSRFDIGFKELWAHLRRLGIGEAKKTLIENRVLWNWKWEVEGTVCNLSYWNFLDKSQDEGLRFSCLPQWG</sequence>
<evidence type="ECO:0000313" key="1">
    <source>
        <dbReference type="EMBL" id="OGH05036.1"/>
    </source>
</evidence>
<protein>
    <submittedName>
        <fullName evidence="1">Uncharacterized protein</fullName>
    </submittedName>
</protein>
<name>A0A1F6H3X6_9PROT</name>
<accession>A0A1F6H3X6</accession>